<reference evidence="1" key="2">
    <citation type="journal article" date="2015" name="Data Brief">
        <title>Shoot transcriptome of the giant reed, Arundo donax.</title>
        <authorList>
            <person name="Barrero R.A."/>
            <person name="Guerrero F.D."/>
            <person name="Moolhuijzen P."/>
            <person name="Goolsby J.A."/>
            <person name="Tidwell J."/>
            <person name="Bellgard S.E."/>
            <person name="Bellgard M.I."/>
        </authorList>
    </citation>
    <scope>NUCLEOTIDE SEQUENCE</scope>
    <source>
        <tissue evidence="1">Shoot tissue taken approximately 20 cm above the soil surface</tissue>
    </source>
</reference>
<organism evidence="1">
    <name type="scientific">Arundo donax</name>
    <name type="common">Giant reed</name>
    <name type="synonym">Donax arundinaceus</name>
    <dbReference type="NCBI Taxonomy" id="35708"/>
    <lineage>
        <taxon>Eukaryota</taxon>
        <taxon>Viridiplantae</taxon>
        <taxon>Streptophyta</taxon>
        <taxon>Embryophyta</taxon>
        <taxon>Tracheophyta</taxon>
        <taxon>Spermatophyta</taxon>
        <taxon>Magnoliopsida</taxon>
        <taxon>Liliopsida</taxon>
        <taxon>Poales</taxon>
        <taxon>Poaceae</taxon>
        <taxon>PACMAD clade</taxon>
        <taxon>Arundinoideae</taxon>
        <taxon>Arundineae</taxon>
        <taxon>Arundo</taxon>
    </lineage>
</organism>
<name>A0A0A9GRA4_ARUDO</name>
<dbReference type="EMBL" id="GBRH01171942">
    <property type="protein sequence ID" value="JAE25954.1"/>
    <property type="molecule type" value="Transcribed_RNA"/>
</dbReference>
<evidence type="ECO:0000313" key="1">
    <source>
        <dbReference type="EMBL" id="JAE25954.1"/>
    </source>
</evidence>
<reference evidence="1" key="1">
    <citation type="submission" date="2014-09" db="EMBL/GenBank/DDBJ databases">
        <authorList>
            <person name="Magalhaes I.L.F."/>
            <person name="Oliveira U."/>
            <person name="Santos F.R."/>
            <person name="Vidigal T.H.D.A."/>
            <person name="Brescovit A.D."/>
            <person name="Santos A.J."/>
        </authorList>
    </citation>
    <scope>NUCLEOTIDE SEQUENCE</scope>
    <source>
        <tissue evidence="1">Shoot tissue taken approximately 20 cm above the soil surface</tissue>
    </source>
</reference>
<protein>
    <submittedName>
        <fullName evidence="1">Uncharacterized protein</fullName>
    </submittedName>
</protein>
<dbReference type="AlphaFoldDB" id="A0A0A9GRA4"/>
<sequence>MPRPMIADTWSNAPPTSFSSVTTAELIVFANSR</sequence>
<accession>A0A0A9GRA4</accession>
<proteinExistence type="predicted"/>